<sequence length="127" mass="14196">MTRPRPTADRLPVHDEQQQDLAARLRACRESHGLTQRAVAGRLGVPRSAISGIEAGTRKVDSLELKALAALYRRPVGYFLEEPAGSPSEPARLLRLYQCLAEGDRTRLVEYAELLETARTARRFSVR</sequence>
<dbReference type="InterPro" id="IPR010982">
    <property type="entry name" value="Lambda_DNA-bd_dom_sf"/>
</dbReference>
<evidence type="ECO:0000313" key="3">
    <source>
        <dbReference type="Proteomes" id="UP001304298"/>
    </source>
</evidence>
<dbReference type="Proteomes" id="UP001304298">
    <property type="component" value="Unassembled WGS sequence"/>
</dbReference>
<evidence type="ECO:0000313" key="2">
    <source>
        <dbReference type="EMBL" id="MEA5366764.1"/>
    </source>
</evidence>
<comment type="caution">
    <text evidence="2">The sequence shown here is derived from an EMBL/GenBank/DDBJ whole genome shotgun (WGS) entry which is preliminary data.</text>
</comment>
<evidence type="ECO:0000259" key="1">
    <source>
        <dbReference type="PROSITE" id="PS50943"/>
    </source>
</evidence>
<dbReference type="PROSITE" id="PS50943">
    <property type="entry name" value="HTH_CROC1"/>
    <property type="match status" value="1"/>
</dbReference>
<accession>A0ABU5RM03</accession>
<keyword evidence="3" id="KW-1185">Reference proteome</keyword>
<feature type="domain" description="HTH cro/C1-type" evidence="1">
    <location>
        <begin position="25"/>
        <end position="79"/>
    </location>
</feature>
<dbReference type="PANTHER" id="PTHR43236">
    <property type="entry name" value="ANTITOXIN HIGA1"/>
    <property type="match status" value="1"/>
</dbReference>
<name>A0ABU5RM03_9PSEU</name>
<dbReference type="Pfam" id="PF01381">
    <property type="entry name" value="HTH_3"/>
    <property type="match status" value="1"/>
</dbReference>
<organism evidence="2 3">
    <name type="scientific">Amycolatopsis heterodermiae</name>
    <dbReference type="NCBI Taxonomy" id="3110235"/>
    <lineage>
        <taxon>Bacteria</taxon>
        <taxon>Bacillati</taxon>
        <taxon>Actinomycetota</taxon>
        <taxon>Actinomycetes</taxon>
        <taxon>Pseudonocardiales</taxon>
        <taxon>Pseudonocardiaceae</taxon>
        <taxon>Amycolatopsis</taxon>
    </lineage>
</organism>
<dbReference type="RefSeq" id="WP_323336225.1">
    <property type="nucleotide sequence ID" value="NZ_JAYFSI010000017.1"/>
</dbReference>
<protein>
    <submittedName>
        <fullName evidence="2">Helix-turn-helix transcriptional regulator</fullName>
    </submittedName>
</protein>
<gene>
    <name evidence="2" type="ORF">VA596_45040</name>
</gene>
<dbReference type="PANTHER" id="PTHR43236:SF1">
    <property type="entry name" value="BLL7220 PROTEIN"/>
    <property type="match status" value="1"/>
</dbReference>
<proteinExistence type="predicted"/>
<dbReference type="SUPFAM" id="SSF47413">
    <property type="entry name" value="lambda repressor-like DNA-binding domains"/>
    <property type="match status" value="1"/>
</dbReference>
<dbReference type="SMART" id="SM00530">
    <property type="entry name" value="HTH_XRE"/>
    <property type="match status" value="1"/>
</dbReference>
<dbReference type="CDD" id="cd00093">
    <property type="entry name" value="HTH_XRE"/>
    <property type="match status" value="1"/>
</dbReference>
<dbReference type="InterPro" id="IPR052345">
    <property type="entry name" value="Rad_response_metalloprotease"/>
</dbReference>
<dbReference type="EMBL" id="JAYFSI010000017">
    <property type="protein sequence ID" value="MEA5366764.1"/>
    <property type="molecule type" value="Genomic_DNA"/>
</dbReference>
<dbReference type="InterPro" id="IPR001387">
    <property type="entry name" value="Cro/C1-type_HTH"/>
</dbReference>
<dbReference type="Gene3D" id="1.10.260.40">
    <property type="entry name" value="lambda repressor-like DNA-binding domains"/>
    <property type="match status" value="1"/>
</dbReference>
<reference evidence="2 3" key="1">
    <citation type="submission" date="2023-12" db="EMBL/GenBank/DDBJ databases">
        <title>Amycolatopsis sp. V23-08.</title>
        <authorList>
            <person name="Somphong A."/>
        </authorList>
    </citation>
    <scope>NUCLEOTIDE SEQUENCE [LARGE SCALE GENOMIC DNA]</scope>
    <source>
        <strain evidence="2 3">V23-08</strain>
    </source>
</reference>